<sequence>MAMAIKIEKQSIKFIKPFVQTPPTLSHYKLGFIDEFAPTVNIEVNVKFIDEFIPSKIKVAFQESDPLLAVQVTTFECGGVAIGISATHKIVDASTLCTFLNDWAITNQEGNEIEFDFIGFSSSLLFPTRGLTSAPMEPMNENKFTTMKLSFSESAISIMKTKGSNSTRRWSSVQVVSSIIWKAFIDADFAIHNVQRDSILTHTINLRGKMASLIPKISCGNIWGLCLTKCKTLETTQELTNHVSDSLKESVTNFFNEHHDRVQGQPVVLNSLSNTSIIRGSTNVVSIR</sequence>
<comment type="caution">
    <text evidence="1">The sequence shown here is derived from an EMBL/GenBank/DDBJ whole genome shotgun (WGS) entry which is preliminary data.</text>
</comment>
<reference evidence="1 2" key="2">
    <citation type="journal article" date="2022" name="Mol. Ecol. Resour.">
        <title>The genomes of chicory, endive, great burdock and yacon provide insights into Asteraceae paleo-polyploidization history and plant inulin production.</title>
        <authorList>
            <person name="Fan W."/>
            <person name="Wang S."/>
            <person name="Wang H."/>
            <person name="Wang A."/>
            <person name="Jiang F."/>
            <person name="Liu H."/>
            <person name="Zhao H."/>
            <person name="Xu D."/>
            <person name="Zhang Y."/>
        </authorList>
    </citation>
    <scope>NUCLEOTIDE SEQUENCE [LARGE SCALE GENOMIC DNA]</scope>
    <source>
        <strain evidence="2">cv. Yunnan</strain>
        <tissue evidence="1">Leaves</tissue>
    </source>
</reference>
<evidence type="ECO:0000313" key="2">
    <source>
        <dbReference type="Proteomes" id="UP001056120"/>
    </source>
</evidence>
<gene>
    <name evidence="1" type="ORF">L1987_53247</name>
</gene>
<name>A0ACB9EWJ3_9ASTR</name>
<proteinExistence type="predicted"/>
<protein>
    <submittedName>
        <fullName evidence="1">Uncharacterized protein</fullName>
    </submittedName>
</protein>
<dbReference type="EMBL" id="CM042034">
    <property type="protein sequence ID" value="KAI3762806.1"/>
    <property type="molecule type" value="Genomic_DNA"/>
</dbReference>
<accession>A0ACB9EWJ3</accession>
<dbReference type="Proteomes" id="UP001056120">
    <property type="component" value="Linkage Group LG17"/>
</dbReference>
<reference evidence="2" key="1">
    <citation type="journal article" date="2022" name="Mol. Ecol. Resour.">
        <title>The genomes of chicory, endive, great burdock and yacon provide insights into Asteraceae palaeo-polyploidization history and plant inulin production.</title>
        <authorList>
            <person name="Fan W."/>
            <person name="Wang S."/>
            <person name="Wang H."/>
            <person name="Wang A."/>
            <person name="Jiang F."/>
            <person name="Liu H."/>
            <person name="Zhao H."/>
            <person name="Xu D."/>
            <person name="Zhang Y."/>
        </authorList>
    </citation>
    <scope>NUCLEOTIDE SEQUENCE [LARGE SCALE GENOMIC DNA]</scope>
    <source>
        <strain evidence="2">cv. Yunnan</strain>
    </source>
</reference>
<keyword evidence="2" id="KW-1185">Reference proteome</keyword>
<evidence type="ECO:0000313" key="1">
    <source>
        <dbReference type="EMBL" id="KAI3762806.1"/>
    </source>
</evidence>
<organism evidence="1 2">
    <name type="scientific">Smallanthus sonchifolius</name>
    <dbReference type="NCBI Taxonomy" id="185202"/>
    <lineage>
        <taxon>Eukaryota</taxon>
        <taxon>Viridiplantae</taxon>
        <taxon>Streptophyta</taxon>
        <taxon>Embryophyta</taxon>
        <taxon>Tracheophyta</taxon>
        <taxon>Spermatophyta</taxon>
        <taxon>Magnoliopsida</taxon>
        <taxon>eudicotyledons</taxon>
        <taxon>Gunneridae</taxon>
        <taxon>Pentapetalae</taxon>
        <taxon>asterids</taxon>
        <taxon>campanulids</taxon>
        <taxon>Asterales</taxon>
        <taxon>Asteraceae</taxon>
        <taxon>Asteroideae</taxon>
        <taxon>Heliantheae alliance</taxon>
        <taxon>Millerieae</taxon>
        <taxon>Smallanthus</taxon>
    </lineage>
</organism>